<dbReference type="PANTHER" id="PTHR42747:SF3">
    <property type="entry name" value="NITRONATE MONOOXYGENASE-RELATED"/>
    <property type="match status" value="1"/>
</dbReference>
<evidence type="ECO:0000256" key="6">
    <source>
        <dbReference type="ARBA" id="ARBA00022741"/>
    </source>
</evidence>
<evidence type="ECO:0000313" key="13">
    <source>
        <dbReference type="Proteomes" id="UP000199391"/>
    </source>
</evidence>
<organism evidence="12 13">
    <name type="scientific">Pseudoduganella namucuonensis</name>
    <dbReference type="NCBI Taxonomy" id="1035707"/>
    <lineage>
        <taxon>Bacteria</taxon>
        <taxon>Pseudomonadati</taxon>
        <taxon>Pseudomonadota</taxon>
        <taxon>Betaproteobacteria</taxon>
        <taxon>Burkholderiales</taxon>
        <taxon>Oxalobacteraceae</taxon>
        <taxon>Telluria group</taxon>
        <taxon>Pseudoduganella</taxon>
    </lineage>
</organism>
<reference evidence="13" key="1">
    <citation type="submission" date="2016-10" db="EMBL/GenBank/DDBJ databases">
        <authorList>
            <person name="Varghese N."/>
            <person name="Submissions S."/>
        </authorList>
    </citation>
    <scope>NUCLEOTIDE SEQUENCE [LARGE SCALE GENOMIC DNA]</scope>
    <source>
        <strain evidence="13">CGMCC 1.11014</strain>
    </source>
</reference>
<dbReference type="Gene3D" id="3.20.20.70">
    <property type="entry name" value="Aldolase class I"/>
    <property type="match status" value="1"/>
</dbReference>
<dbReference type="GO" id="GO:0009636">
    <property type="term" value="P:response to toxic substance"/>
    <property type="evidence" value="ECO:0007669"/>
    <property type="project" value="UniProtKB-KW"/>
</dbReference>
<dbReference type="PANTHER" id="PTHR42747">
    <property type="entry name" value="NITRONATE MONOOXYGENASE-RELATED"/>
    <property type="match status" value="1"/>
</dbReference>
<sequence length="345" mass="36045">MELLSLFPHPIIQGPTAGGANTPAQVAAVSNAGALGSLAGSLLTPDTLRAQVDAIRALTKAPFLLNFFVQNTPSPSADELARAVELLKPVWTELGWDALPMPAKWCEDFAAQFEALLALRPAVASFTFDQLNAVQVARLHEAGIAVAGTVTTVDEALAWQAVGADAVIASGVEAGGHRGTFIGAQTDATLAAAELLPAVVAAVKIPVVAAGGIMDGADINRMLALGARAVQMGTAFLVTDESAIHPAYKRRLLTAGDQPTRQTRAISGRYARGLENRFIRELAAVQEQVPAYPVQNALTGAIRAEAAKRGDTEWMSLWCGTGVGRARAMPAAALVETLLREMRAG</sequence>
<evidence type="ECO:0000256" key="4">
    <source>
        <dbReference type="ARBA" id="ARBA00022630"/>
    </source>
</evidence>
<dbReference type="CDD" id="cd04730">
    <property type="entry name" value="NPD_like"/>
    <property type="match status" value="1"/>
</dbReference>
<dbReference type="FunFam" id="3.20.20.70:FF:000154">
    <property type="entry name" value="Probable nitronate monooxygenase"/>
    <property type="match status" value="1"/>
</dbReference>
<dbReference type="SUPFAM" id="SSF51412">
    <property type="entry name" value="Inosine monophosphate dehydrogenase (IMPDH)"/>
    <property type="match status" value="1"/>
</dbReference>
<dbReference type="EMBL" id="FPBO01000003">
    <property type="protein sequence ID" value="SFU44591.1"/>
    <property type="molecule type" value="Genomic_DNA"/>
</dbReference>
<gene>
    <name evidence="12" type="ORF">SAMN05216552_1003124</name>
</gene>
<evidence type="ECO:0000256" key="1">
    <source>
        <dbReference type="ARBA" id="ARBA00001917"/>
    </source>
</evidence>
<comment type="similarity">
    <text evidence="2">Belongs to the nitronate monooxygenase family. NMO class I subfamily.</text>
</comment>
<dbReference type="RefSeq" id="WP_093553979.1">
    <property type="nucleotide sequence ID" value="NZ_FPBO01000003.1"/>
</dbReference>
<dbReference type="InterPro" id="IPR013785">
    <property type="entry name" value="Aldolase_TIM"/>
</dbReference>
<keyword evidence="7" id="KW-0560">Oxidoreductase</keyword>
<evidence type="ECO:0000256" key="5">
    <source>
        <dbReference type="ARBA" id="ARBA00022643"/>
    </source>
</evidence>
<evidence type="ECO:0000313" key="12">
    <source>
        <dbReference type="EMBL" id="SFU44591.1"/>
    </source>
</evidence>
<keyword evidence="5" id="KW-0288">FMN</keyword>
<protein>
    <recommendedName>
        <fullName evidence="11">Nitronate monooxygenase</fullName>
    </recommendedName>
    <alternativeName>
        <fullName evidence="9">Propionate 3-nitronate monooxygenase</fullName>
    </alternativeName>
</protein>
<keyword evidence="3" id="KW-0216">Detoxification</keyword>
<dbReference type="InterPro" id="IPR004136">
    <property type="entry name" value="NMO"/>
</dbReference>
<evidence type="ECO:0000256" key="7">
    <source>
        <dbReference type="ARBA" id="ARBA00023002"/>
    </source>
</evidence>
<name>A0A1I7G8B4_9BURK</name>
<keyword evidence="6" id="KW-0547">Nucleotide-binding</keyword>
<accession>A0A1I7G8B4</accession>
<evidence type="ECO:0000256" key="2">
    <source>
        <dbReference type="ARBA" id="ARBA00009881"/>
    </source>
</evidence>
<evidence type="ECO:0000256" key="3">
    <source>
        <dbReference type="ARBA" id="ARBA00022575"/>
    </source>
</evidence>
<dbReference type="OrthoDB" id="9778912at2"/>
<comment type="cofactor">
    <cofactor evidence="1">
        <name>FMN</name>
        <dbReference type="ChEBI" id="CHEBI:58210"/>
    </cofactor>
</comment>
<keyword evidence="4" id="KW-0285">Flavoprotein</keyword>
<keyword evidence="8 12" id="KW-0503">Monooxygenase</keyword>
<dbReference type="GO" id="GO:0018580">
    <property type="term" value="F:nitronate monooxygenase activity"/>
    <property type="evidence" value="ECO:0007669"/>
    <property type="project" value="InterPro"/>
</dbReference>
<evidence type="ECO:0000256" key="11">
    <source>
        <dbReference type="ARBA" id="ARBA00067136"/>
    </source>
</evidence>
<evidence type="ECO:0000256" key="9">
    <source>
        <dbReference type="ARBA" id="ARBA00031155"/>
    </source>
</evidence>
<dbReference type="GO" id="GO:0000166">
    <property type="term" value="F:nucleotide binding"/>
    <property type="evidence" value="ECO:0007669"/>
    <property type="project" value="UniProtKB-KW"/>
</dbReference>
<keyword evidence="13" id="KW-1185">Reference proteome</keyword>
<dbReference type="Proteomes" id="UP000199391">
    <property type="component" value="Unassembled WGS sequence"/>
</dbReference>
<evidence type="ECO:0000256" key="10">
    <source>
        <dbReference type="ARBA" id="ARBA00049401"/>
    </source>
</evidence>
<evidence type="ECO:0000256" key="8">
    <source>
        <dbReference type="ARBA" id="ARBA00023033"/>
    </source>
</evidence>
<dbReference type="Pfam" id="PF03060">
    <property type="entry name" value="NMO"/>
    <property type="match status" value="1"/>
</dbReference>
<proteinExistence type="inferred from homology"/>
<comment type="catalytic activity">
    <reaction evidence="10">
        <text>3 propionate 3-nitronate + 3 O2 + H2O = 3 3-oxopropanoate + 2 nitrate + nitrite + H2O2 + 3 H(+)</text>
        <dbReference type="Rhea" id="RHEA:57332"/>
        <dbReference type="ChEBI" id="CHEBI:15377"/>
        <dbReference type="ChEBI" id="CHEBI:15378"/>
        <dbReference type="ChEBI" id="CHEBI:15379"/>
        <dbReference type="ChEBI" id="CHEBI:16240"/>
        <dbReference type="ChEBI" id="CHEBI:16301"/>
        <dbReference type="ChEBI" id="CHEBI:17632"/>
        <dbReference type="ChEBI" id="CHEBI:33190"/>
        <dbReference type="ChEBI" id="CHEBI:136067"/>
    </reaction>
</comment>
<dbReference type="AlphaFoldDB" id="A0A1I7G8B4"/>
<dbReference type="STRING" id="1035707.SAMN05216552_1003124"/>